<accession>I3CDQ8</accession>
<dbReference type="AlphaFoldDB" id="I3CDQ8"/>
<feature type="domain" description="ATPase AAA-type core" evidence="1">
    <location>
        <begin position="287"/>
        <end position="365"/>
    </location>
</feature>
<dbReference type="SUPFAM" id="SSF52540">
    <property type="entry name" value="P-loop containing nucleoside triphosphate hydrolases"/>
    <property type="match status" value="1"/>
</dbReference>
<dbReference type="RefSeq" id="WP_002683973.1">
    <property type="nucleotide sequence ID" value="NZ_JH600070.1"/>
</dbReference>
<sequence length="432" mass="50062">MLVEFRVQNFASFNTLQTLNMSASNTTKENFNETNTIAIEQFGVNKLLKSAAIFGANAGGKTNLIGAVSTLKNIVLNSLANPEENLLETVIPFLIKEQKFDQATEFEVTFIYEQHLYRYGIAIKNAIITEEWLFWRKQSRETLLFQREQQEIKINSRSFSEAKDFIKEENGKYYLEKTRETVPFISVLSQFNGEKSRKITRWFKKLHIISGIQETGFDQFTLNLLSKDTIFKTWILDILLSLQIADINVNEEQPFNKTMGISIAEAGNNVKIHFRKNYKVDIIKKITGTDAKYTTPFRLESEGTKKLIYLLGPLYDAIKNGEILFIDEFDSKFHSLLSKFILEIYHRKNNTNSQLIITCHDTNLLTKSIFRRDQIWFVEKNQAHESELYSLLEYKEHYTRQGDSYSKDYLLGKYGAIPLFSSIDKLIEALDG</sequence>
<dbReference type="HOGENOM" id="CLU_046693_2_0_6"/>
<name>I3CDQ8_9GAMM</name>
<dbReference type="Gene3D" id="3.40.50.300">
    <property type="entry name" value="P-loop containing nucleotide triphosphate hydrolases"/>
    <property type="match status" value="1"/>
</dbReference>
<dbReference type="Pfam" id="PF13304">
    <property type="entry name" value="AAA_21"/>
    <property type="match status" value="2"/>
</dbReference>
<organism evidence="2 3">
    <name type="scientific">Beggiatoa alba B18LD</name>
    <dbReference type="NCBI Taxonomy" id="395493"/>
    <lineage>
        <taxon>Bacteria</taxon>
        <taxon>Pseudomonadati</taxon>
        <taxon>Pseudomonadota</taxon>
        <taxon>Gammaproteobacteria</taxon>
        <taxon>Thiotrichales</taxon>
        <taxon>Thiotrichaceae</taxon>
        <taxon>Beggiatoa</taxon>
    </lineage>
</organism>
<dbReference type="STRING" id="395493.BegalDRAFT_0841"/>
<evidence type="ECO:0000313" key="2">
    <source>
        <dbReference type="EMBL" id="EIJ41751.1"/>
    </source>
</evidence>
<protein>
    <recommendedName>
        <fullName evidence="1">ATPase AAA-type core domain-containing protein</fullName>
    </recommendedName>
</protein>
<evidence type="ECO:0000259" key="1">
    <source>
        <dbReference type="Pfam" id="PF13304"/>
    </source>
</evidence>
<evidence type="ECO:0000313" key="3">
    <source>
        <dbReference type="Proteomes" id="UP000005744"/>
    </source>
</evidence>
<dbReference type="GO" id="GO:0016887">
    <property type="term" value="F:ATP hydrolysis activity"/>
    <property type="evidence" value="ECO:0007669"/>
    <property type="project" value="InterPro"/>
</dbReference>
<dbReference type="InterPro" id="IPR003959">
    <property type="entry name" value="ATPase_AAA_core"/>
</dbReference>
<proteinExistence type="predicted"/>
<dbReference type="GO" id="GO:0005524">
    <property type="term" value="F:ATP binding"/>
    <property type="evidence" value="ECO:0007669"/>
    <property type="project" value="InterPro"/>
</dbReference>
<dbReference type="InterPro" id="IPR027417">
    <property type="entry name" value="P-loop_NTPase"/>
</dbReference>
<dbReference type="PANTHER" id="PTHR40396">
    <property type="entry name" value="ATPASE-LIKE PROTEIN"/>
    <property type="match status" value="1"/>
</dbReference>
<feature type="domain" description="ATPase AAA-type core" evidence="1">
    <location>
        <begin position="51"/>
        <end position="165"/>
    </location>
</feature>
<dbReference type="eggNOG" id="COG1106">
    <property type="taxonomic scope" value="Bacteria"/>
</dbReference>
<dbReference type="EMBL" id="JH600070">
    <property type="protein sequence ID" value="EIJ41751.1"/>
    <property type="molecule type" value="Genomic_DNA"/>
</dbReference>
<keyword evidence="3" id="KW-1185">Reference proteome</keyword>
<dbReference type="PANTHER" id="PTHR40396:SF1">
    <property type="entry name" value="ATPASE AAA-TYPE CORE DOMAIN-CONTAINING PROTEIN"/>
    <property type="match status" value="1"/>
</dbReference>
<gene>
    <name evidence="2" type="ORF">BegalDRAFT_0841</name>
</gene>
<dbReference type="OrthoDB" id="9809324at2"/>
<dbReference type="Proteomes" id="UP000005744">
    <property type="component" value="Unassembled WGS sequence"/>
</dbReference>
<reference evidence="2 3" key="1">
    <citation type="submission" date="2011-11" db="EMBL/GenBank/DDBJ databases">
        <title>Improved High-Quality Draft sequence of Beggiatoa alba B18lD.</title>
        <authorList>
            <consortium name="US DOE Joint Genome Institute"/>
            <person name="Lucas S."/>
            <person name="Han J."/>
            <person name="Lapidus A."/>
            <person name="Cheng J.-F."/>
            <person name="Goodwin L."/>
            <person name="Pitluck S."/>
            <person name="Peters L."/>
            <person name="Mikhailova N."/>
            <person name="Held B."/>
            <person name="Detter J.C."/>
            <person name="Han C."/>
            <person name="Tapia R."/>
            <person name="Land M."/>
            <person name="Hauser L."/>
            <person name="Kyrpides N."/>
            <person name="Ivanova N."/>
            <person name="Pagani I."/>
            <person name="Samuel K."/>
            <person name="Teske A."/>
            <person name="Mueller J."/>
            <person name="Woyke T."/>
        </authorList>
    </citation>
    <scope>NUCLEOTIDE SEQUENCE [LARGE SCALE GENOMIC DNA]</scope>
    <source>
        <strain evidence="2 3">B18LD</strain>
    </source>
</reference>